<evidence type="ECO:0000313" key="2">
    <source>
        <dbReference type="Proteomes" id="UP000028761"/>
    </source>
</evidence>
<dbReference type="GeneTree" id="ENSGT01150000286943"/>
<reference evidence="1 2" key="1">
    <citation type="submission" date="2012-03" db="EMBL/GenBank/DDBJ databases">
        <title>Whole Genome Assembly of Papio anubis.</title>
        <authorList>
            <person name="Liu Y.L."/>
            <person name="Abraham K.A."/>
            <person name="Akbar H.A."/>
            <person name="Ali S.A."/>
            <person name="Anosike U.A."/>
            <person name="Aqrawi P.A."/>
            <person name="Arias F.A."/>
            <person name="Attaway T.A."/>
            <person name="Awwad R.A."/>
            <person name="Babu C.B."/>
            <person name="Bandaranaike D.B."/>
            <person name="Battles P.B."/>
            <person name="Bell A.B."/>
            <person name="Beltran B.B."/>
            <person name="Berhane-Mersha D.B."/>
            <person name="Bess C.B."/>
            <person name="Bickham C.B."/>
            <person name="Bolden T.B."/>
            <person name="Carter K.C."/>
            <person name="Chau D.C."/>
            <person name="Chavez A.C."/>
            <person name="Clerc-Blankenburg K.C."/>
            <person name="Coyle M.C."/>
            <person name="Dao M.D."/>
            <person name="Davila M.L.D."/>
            <person name="Davy-Carroll L.D."/>
            <person name="Denson S.D."/>
            <person name="Dinh H.D."/>
            <person name="Fernandez S.F."/>
            <person name="Fernando P.F."/>
            <person name="Forbes L.F."/>
            <person name="Francis C.F."/>
            <person name="Francisco L.F."/>
            <person name="Fu Q.F."/>
            <person name="Garcia-Iii R.G."/>
            <person name="Garrett T.G."/>
            <person name="Gross S.G."/>
            <person name="Gubbala S.G."/>
            <person name="Hirani K.H."/>
            <person name="Hogues M.H."/>
            <person name="Hollins B.H."/>
            <person name="Jackson L.J."/>
            <person name="Javaid M.J."/>
            <person name="Jhangiani S.J."/>
            <person name="Johnson A.J."/>
            <person name="Johnson B.J."/>
            <person name="Jones J.J."/>
            <person name="Joshi V.J."/>
            <person name="Kalu J.K."/>
            <person name="Khan N.K."/>
            <person name="Korchina V.K."/>
            <person name="Kovar C.K."/>
            <person name="Lago L.L."/>
            <person name="Lara F.L."/>
            <person name="Le T.-K.L."/>
            <person name="Lee S.L."/>
            <person name="Legall-Iii F.L."/>
            <person name="Lemon S.L."/>
            <person name="Liu J.L."/>
            <person name="Liu Y.-S.L."/>
            <person name="Liyanage D.L."/>
            <person name="Lopez J.L."/>
            <person name="Lorensuhewa L.L."/>
            <person name="Mata R.M."/>
            <person name="Mathew T.M."/>
            <person name="Mercado C.M."/>
            <person name="Mercado I.M."/>
            <person name="Morales K.M."/>
            <person name="Morgan M.M."/>
            <person name="Munidasa M.M."/>
            <person name="Ngo D.N."/>
            <person name="Nguyen L.N."/>
            <person name="Nguyen T.N."/>
            <person name="Nguyen N.N."/>
            <person name="Obregon M.O."/>
            <person name="Okwuonu G.O."/>
            <person name="Ongeri F.O."/>
            <person name="Onwere C.O."/>
            <person name="Osifeso I.O."/>
            <person name="Parra A.P."/>
            <person name="Patil S.P."/>
            <person name="Perez A.P."/>
            <person name="Perez Y.P."/>
            <person name="Pham C.P."/>
            <person name="Pu L.-L.P."/>
            <person name="Puazo M.P."/>
            <person name="Quiroz J.Q."/>
            <person name="Rouhana J.R."/>
            <person name="Ruiz M.R."/>
            <person name="Ruiz S.-J.R."/>
            <person name="Saada N.S."/>
            <person name="Santibanez J.S."/>
            <person name="Scheel M.S."/>
            <person name="Schneider B.S."/>
            <person name="Simmons D.S."/>
            <person name="Sisson I.S."/>
            <person name="Tang L.-Y.T."/>
            <person name="Thornton R.T."/>
            <person name="Tisius J.T."/>
            <person name="Toledanes G.T."/>
            <person name="Trejos Z.T."/>
            <person name="Usmani K.U."/>
            <person name="Varghese R.V."/>
            <person name="Vattathil S.V."/>
            <person name="Vee V.V."/>
            <person name="Walker D.W."/>
            <person name="Weissenberger G.W."/>
            <person name="White C.W."/>
            <person name="Williams A.W."/>
            <person name="Woodworth J.W."/>
            <person name="Wright R.W."/>
            <person name="Zhu Y.Z."/>
            <person name="Han Y.H."/>
            <person name="Newsham I.N."/>
            <person name="Nazareth L.N."/>
            <person name="Worley K.W."/>
            <person name="Muzny D.M."/>
            <person name="Rogers J.R."/>
            <person name="Gibbs R.G."/>
        </authorList>
    </citation>
    <scope>NUCLEOTIDE SEQUENCE [LARGE SCALE GENOMIC DNA]</scope>
</reference>
<dbReference type="AlphaFoldDB" id="A0A8I5NS73"/>
<reference evidence="1" key="2">
    <citation type="submission" date="2025-08" db="UniProtKB">
        <authorList>
            <consortium name="Ensembl"/>
        </authorList>
    </citation>
    <scope>IDENTIFICATION</scope>
</reference>
<reference evidence="1" key="3">
    <citation type="submission" date="2025-09" db="UniProtKB">
        <authorList>
            <consortium name="Ensembl"/>
        </authorList>
    </citation>
    <scope>IDENTIFICATION</scope>
</reference>
<accession>A0A8I5NS73</accession>
<sequence length="106" mass="11729">MVFVFLRQSLTLSPRLKCSGVIFAHCSLRFRGSSASHASVTQVAGTTGVRHHAWLTFAFLVEPGFQHVGQTALECLASTDPHTFSCPKFWDYRCAPPHPADFCIFS</sequence>
<proteinExistence type="predicted"/>
<name>A0A8I5NS73_PAPAN</name>
<dbReference type="PANTHER" id="PTHR12138">
    <property type="entry name" value="PRIMATE-EXPANDED PROTEIN FAMILY"/>
    <property type="match status" value="1"/>
</dbReference>
<dbReference type="PANTHER" id="PTHR12138:SF155">
    <property type="entry name" value="DOWN SYNDROME CRITICAL REGION PROTEIN 8"/>
    <property type="match status" value="1"/>
</dbReference>
<dbReference type="Ensembl" id="ENSPANT00000083053.1">
    <property type="protein sequence ID" value="ENSPANP00000052553.1"/>
    <property type="gene ID" value="ENSPANG00000047617.1"/>
</dbReference>
<protein>
    <submittedName>
        <fullName evidence="1">Uncharacterized protein</fullName>
    </submittedName>
</protein>
<keyword evidence="2" id="KW-1185">Reference proteome</keyword>
<organism evidence="1 2">
    <name type="scientific">Papio anubis</name>
    <name type="common">Olive baboon</name>
    <dbReference type="NCBI Taxonomy" id="9555"/>
    <lineage>
        <taxon>Eukaryota</taxon>
        <taxon>Metazoa</taxon>
        <taxon>Chordata</taxon>
        <taxon>Craniata</taxon>
        <taxon>Vertebrata</taxon>
        <taxon>Euteleostomi</taxon>
        <taxon>Mammalia</taxon>
        <taxon>Eutheria</taxon>
        <taxon>Euarchontoglires</taxon>
        <taxon>Primates</taxon>
        <taxon>Haplorrhini</taxon>
        <taxon>Catarrhini</taxon>
        <taxon>Cercopithecidae</taxon>
        <taxon>Cercopithecinae</taxon>
        <taxon>Papio</taxon>
    </lineage>
</organism>
<evidence type="ECO:0000313" key="1">
    <source>
        <dbReference type="Ensembl" id="ENSPANP00000052553.1"/>
    </source>
</evidence>
<dbReference type="PRINTS" id="PR02045">
    <property type="entry name" value="F138DOMAIN"/>
</dbReference>
<dbReference type="Proteomes" id="UP000028761">
    <property type="component" value="Chromosome 4"/>
</dbReference>